<protein>
    <submittedName>
        <fullName evidence="1">Uncharacterized protein</fullName>
    </submittedName>
</protein>
<sequence>MCPEKRRMVGKKHGLDKFMDKGEKIPDKRNSAKIAKKAVDKIYNVGVDTYGVYTGRNG</sequence>
<keyword evidence="2" id="KW-1185">Reference proteome</keyword>
<name>A0ABQ0K1F3_9BACT</name>
<accession>A0ABQ0K1F3</accession>
<gene>
    <name evidence="1" type="ORF">BROSI_A3142</name>
</gene>
<evidence type="ECO:0000313" key="1">
    <source>
        <dbReference type="EMBL" id="GAN34604.1"/>
    </source>
</evidence>
<reference evidence="2" key="1">
    <citation type="journal article" date="2015" name="Genome Announc.">
        <title>Draft Genome Sequence of an Anaerobic Ammonium-Oxidizing Bacterium, "Candidatus Brocadia sinica".</title>
        <authorList>
            <person name="Oshiki M."/>
            <person name="Shinyako-Hata K."/>
            <person name="Satoh H."/>
            <person name="Okabe S."/>
        </authorList>
    </citation>
    <scope>NUCLEOTIDE SEQUENCE [LARGE SCALE GENOMIC DNA]</scope>
    <source>
        <strain evidence="2">JPN1</strain>
    </source>
</reference>
<dbReference type="Proteomes" id="UP000032309">
    <property type="component" value="Unassembled WGS sequence"/>
</dbReference>
<organism evidence="1 2">
    <name type="scientific">Candidatus Brocadia sinica JPN1</name>
    <dbReference type="NCBI Taxonomy" id="1197129"/>
    <lineage>
        <taxon>Bacteria</taxon>
        <taxon>Pseudomonadati</taxon>
        <taxon>Planctomycetota</taxon>
        <taxon>Candidatus Brocadiia</taxon>
        <taxon>Candidatus Brocadiales</taxon>
        <taxon>Candidatus Brocadiaceae</taxon>
        <taxon>Candidatus Brocadia</taxon>
    </lineage>
</organism>
<proteinExistence type="predicted"/>
<evidence type="ECO:0000313" key="2">
    <source>
        <dbReference type="Proteomes" id="UP000032309"/>
    </source>
</evidence>
<dbReference type="EMBL" id="BAFN01000001">
    <property type="protein sequence ID" value="GAN34604.1"/>
    <property type="molecule type" value="Genomic_DNA"/>
</dbReference>
<comment type="caution">
    <text evidence="1">The sequence shown here is derived from an EMBL/GenBank/DDBJ whole genome shotgun (WGS) entry which is preliminary data.</text>
</comment>